<protein>
    <submittedName>
        <fullName evidence="2">Uncharacterized protein</fullName>
    </submittedName>
</protein>
<feature type="region of interest" description="Disordered" evidence="1">
    <location>
        <begin position="29"/>
        <end position="48"/>
    </location>
</feature>
<dbReference type="EMBL" id="DUZY01000030">
    <property type="protein sequence ID" value="DAD49313.1"/>
    <property type="molecule type" value="Genomic_DNA"/>
</dbReference>
<evidence type="ECO:0000313" key="4">
    <source>
        <dbReference type="EMBL" id="DAD49313.1"/>
    </source>
</evidence>
<name>A0A822Y2H3_NELNU</name>
<dbReference type="EMBL" id="DUZY01000001">
    <property type="protein sequence ID" value="DAD25560.1"/>
    <property type="molecule type" value="Genomic_DNA"/>
</dbReference>
<sequence length="48" mass="5399">MNLNPTSYSLEENMHFYLIDSEIVANALDSREDPRAPSCIEGSQQNPT</sequence>
<evidence type="ECO:0000313" key="3">
    <source>
        <dbReference type="EMBL" id="DAD25560.1"/>
    </source>
</evidence>
<gene>
    <name evidence="2" type="ORF">HUJ06_026964</name>
    <name evidence="3" type="ORF">HUJ06_027024</name>
    <name evidence="4" type="ORF">HUJ06_032034</name>
</gene>
<evidence type="ECO:0000313" key="2">
    <source>
        <dbReference type="EMBL" id="DAD25499.1"/>
    </source>
</evidence>
<evidence type="ECO:0000256" key="1">
    <source>
        <dbReference type="SAM" id="MobiDB-lite"/>
    </source>
</evidence>
<dbReference type="EMBL" id="DUZY01000001">
    <property type="protein sequence ID" value="DAD25499.1"/>
    <property type="molecule type" value="Genomic_DNA"/>
</dbReference>
<comment type="caution">
    <text evidence="2">The sequence shown here is derived from an EMBL/GenBank/DDBJ whole genome shotgun (WGS) entry which is preliminary data.</text>
</comment>
<dbReference type="Proteomes" id="UP000607653">
    <property type="component" value="Unassembled WGS sequence"/>
</dbReference>
<evidence type="ECO:0000313" key="5">
    <source>
        <dbReference type="Proteomes" id="UP000607653"/>
    </source>
</evidence>
<proteinExistence type="predicted"/>
<reference evidence="2 5" key="1">
    <citation type="journal article" date="2020" name="Mol. Biol. Evol.">
        <title>Distinct Expression and Methylation Patterns for Genes with Different Fates following a Single Whole-Genome Duplication in Flowering Plants.</title>
        <authorList>
            <person name="Shi T."/>
            <person name="Rahmani R.S."/>
            <person name="Gugger P.F."/>
            <person name="Wang M."/>
            <person name="Li H."/>
            <person name="Zhang Y."/>
            <person name="Li Z."/>
            <person name="Wang Q."/>
            <person name="Van de Peer Y."/>
            <person name="Marchal K."/>
            <person name="Chen J."/>
        </authorList>
    </citation>
    <scope>NUCLEOTIDE SEQUENCE [LARGE SCALE GENOMIC DNA]</scope>
    <source>
        <tissue evidence="2">Leaf</tissue>
    </source>
</reference>
<organism evidence="2 5">
    <name type="scientific">Nelumbo nucifera</name>
    <name type="common">Sacred lotus</name>
    <dbReference type="NCBI Taxonomy" id="4432"/>
    <lineage>
        <taxon>Eukaryota</taxon>
        <taxon>Viridiplantae</taxon>
        <taxon>Streptophyta</taxon>
        <taxon>Embryophyta</taxon>
        <taxon>Tracheophyta</taxon>
        <taxon>Spermatophyta</taxon>
        <taxon>Magnoliopsida</taxon>
        <taxon>Proteales</taxon>
        <taxon>Nelumbonaceae</taxon>
        <taxon>Nelumbo</taxon>
    </lineage>
</organism>
<keyword evidence="5" id="KW-1185">Reference proteome</keyword>
<accession>A0A822Y2H3</accession>
<dbReference type="AlphaFoldDB" id="A0A822Y2H3"/>